<sequence length="219" mass="24064">MNLKNILFVLIVLLYQISISAQQNQLRASMGIDFINTPSLIDYINQSNFASDGSQLPTFNTAVNFSGEYGKLLNENFQLSIELAYLLYSYNASNINGRYDISYDLIMPSLLAFYVVSGKGYDFKFGGGAGIRFLSVDETLPASARSDNYTSTGFGAIIRAEGNTLLGGNVYANVITDIRYDINGEPKGNLGNLRNNVLNENVNFNSLSVGIKLGVSYFF</sequence>
<dbReference type="EMBL" id="DSVI01000011">
    <property type="protein sequence ID" value="HGT48264.1"/>
    <property type="molecule type" value="Genomic_DNA"/>
</dbReference>
<protein>
    <recommendedName>
        <fullName evidence="2">Outer membrane protein beta-barrel domain-containing protein</fullName>
    </recommendedName>
</protein>
<dbReference type="AlphaFoldDB" id="A0A832G1P0"/>
<proteinExistence type="predicted"/>
<comment type="caution">
    <text evidence="1">The sequence shown here is derived from an EMBL/GenBank/DDBJ whole genome shotgun (WGS) entry which is preliminary data.</text>
</comment>
<name>A0A832G1P0_9BACT</name>
<evidence type="ECO:0000313" key="1">
    <source>
        <dbReference type="EMBL" id="HGT48264.1"/>
    </source>
</evidence>
<accession>A0A832G1P0</accession>
<reference evidence="1" key="1">
    <citation type="journal article" date="2020" name="mSystems">
        <title>Genome- and Community-Level Interaction Insights into Carbon Utilization and Element Cycling Functions of Hydrothermarchaeota in Hydrothermal Sediment.</title>
        <authorList>
            <person name="Zhou Z."/>
            <person name="Liu Y."/>
            <person name="Xu W."/>
            <person name="Pan J."/>
            <person name="Luo Z.H."/>
            <person name="Li M."/>
        </authorList>
    </citation>
    <scope>NUCLEOTIDE SEQUENCE [LARGE SCALE GENOMIC DNA]</scope>
    <source>
        <strain evidence="1">SpSt-500</strain>
    </source>
</reference>
<organism evidence="1">
    <name type="scientific">Ignavibacterium album</name>
    <dbReference type="NCBI Taxonomy" id="591197"/>
    <lineage>
        <taxon>Bacteria</taxon>
        <taxon>Pseudomonadati</taxon>
        <taxon>Ignavibacteriota</taxon>
        <taxon>Ignavibacteria</taxon>
        <taxon>Ignavibacteriales</taxon>
        <taxon>Ignavibacteriaceae</taxon>
        <taxon>Ignavibacterium</taxon>
    </lineage>
</organism>
<evidence type="ECO:0008006" key="2">
    <source>
        <dbReference type="Google" id="ProtNLM"/>
    </source>
</evidence>
<gene>
    <name evidence="1" type="ORF">ENS56_09525</name>
</gene>